<feature type="region of interest" description="Disordered" evidence="1">
    <location>
        <begin position="128"/>
        <end position="164"/>
    </location>
</feature>
<name>A0A919IR70_9ACTN</name>
<dbReference type="AlphaFoldDB" id="A0A919IR70"/>
<reference evidence="2" key="1">
    <citation type="submission" date="2021-01" db="EMBL/GenBank/DDBJ databases">
        <title>Whole genome shotgun sequence of Actinoplanes cyaneus NBRC 14990.</title>
        <authorList>
            <person name="Komaki H."/>
            <person name="Tamura T."/>
        </authorList>
    </citation>
    <scope>NUCLEOTIDE SEQUENCE</scope>
    <source>
        <strain evidence="2">NBRC 14990</strain>
    </source>
</reference>
<protein>
    <recommendedName>
        <fullName evidence="4">Scaffolding protein</fullName>
    </recommendedName>
</protein>
<feature type="region of interest" description="Disordered" evidence="1">
    <location>
        <begin position="1"/>
        <end position="86"/>
    </location>
</feature>
<organism evidence="2 3">
    <name type="scientific">Actinoplanes cyaneus</name>
    <dbReference type="NCBI Taxonomy" id="52696"/>
    <lineage>
        <taxon>Bacteria</taxon>
        <taxon>Bacillati</taxon>
        <taxon>Actinomycetota</taxon>
        <taxon>Actinomycetes</taxon>
        <taxon>Micromonosporales</taxon>
        <taxon>Micromonosporaceae</taxon>
        <taxon>Actinoplanes</taxon>
    </lineage>
</organism>
<evidence type="ECO:0000256" key="1">
    <source>
        <dbReference type="SAM" id="MobiDB-lite"/>
    </source>
</evidence>
<gene>
    <name evidence="2" type="ORF">Acy02nite_68380</name>
</gene>
<evidence type="ECO:0000313" key="2">
    <source>
        <dbReference type="EMBL" id="GID68957.1"/>
    </source>
</evidence>
<evidence type="ECO:0008006" key="4">
    <source>
        <dbReference type="Google" id="ProtNLM"/>
    </source>
</evidence>
<proteinExistence type="predicted"/>
<sequence>MSENPTTTPPTEPADNGGTTGDAPSTTPPPVGQAPTWDGDFDPDRAKRLVENLRKERDEARSKLKAHEDDQKSDLQKAQESREELARELATLRKEHAAKEHGLPASLARFLTGDTAEEIAASAKALAEETGLTKTETAPLPGRPKPRLKPGHAAGDEATDFDPEAVIKAVRRGY</sequence>
<accession>A0A919IR70</accession>
<comment type="caution">
    <text evidence="2">The sequence shown here is derived from an EMBL/GenBank/DDBJ whole genome shotgun (WGS) entry which is preliminary data.</text>
</comment>
<keyword evidence="3" id="KW-1185">Reference proteome</keyword>
<evidence type="ECO:0000313" key="3">
    <source>
        <dbReference type="Proteomes" id="UP000619479"/>
    </source>
</evidence>
<dbReference type="EMBL" id="BOMH01000056">
    <property type="protein sequence ID" value="GID68957.1"/>
    <property type="molecule type" value="Genomic_DNA"/>
</dbReference>
<feature type="compositionally biased region" description="Basic and acidic residues" evidence="1">
    <location>
        <begin position="42"/>
        <end position="86"/>
    </location>
</feature>
<dbReference type="Proteomes" id="UP000619479">
    <property type="component" value="Unassembled WGS sequence"/>
</dbReference>
<dbReference type="RefSeq" id="WP_203750183.1">
    <property type="nucleotide sequence ID" value="NZ_BAAAUC010000001.1"/>
</dbReference>